<accession>A0A132B5S6</accession>
<dbReference type="KEGG" id="psco:LY89DRAFT_789440"/>
<dbReference type="Pfam" id="PF20684">
    <property type="entry name" value="Fung_rhodopsin"/>
    <property type="match status" value="1"/>
</dbReference>
<comment type="similarity">
    <text evidence="5">Belongs to the SAT4 family.</text>
</comment>
<comment type="subcellular location">
    <subcellularLocation>
        <location evidence="1">Membrane</location>
        <topology evidence="1">Multi-pass membrane protein</topology>
    </subcellularLocation>
</comment>
<name>A0A132B5S6_MOLSC</name>
<evidence type="ECO:0000313" key="8">
    <source>
        <dbReference type="EMBL" id="KUJ07752.1"/>
    </source>
</evidence>
<feature type="transmembrane region" description="Helical" evidence="6">
    <location>
        <begin position="120"/>
        <end position="153"/>
    </location>
</feature>
<evidence type="ECO:0000313" key="9">
    <source>
        <dbReference type="Proteomes" id="UP000070700"/>
    </source>
</evidence>
<dbReference type="EMBL" id="KQ947438">
    <property type="protein sequence ID" value="KUJ07752.1"/>
    <property type="molecule type" value="Genomic_DNA"/>
</dbReference>
<evidence type="ECO:0000256" key="2">
    <source>
        <dbReference type="ARBA" id="ARBA00022692"/>
    </source>
</evidence>
<keyword evidence="4 6" id="KW-0472">Membrane</keyword>
<dbReference type="OrthoDB" id="5393606at2759"/>
<dbReference type="RefSeq" id="XP_018062107.1">
    <property type="nucleotide sequence ID" value="XM_018223255.1"/>
</dbReference>
<dbReference type="GO" id="GO:0016020">
    <property type="term" value="C:membrane"/>
    <property type="evidence" value="ECO:0007669"/>
    <property type="project" value="UniProtKB-SubCell"/>
</dbReference>
<feature type="transmembrane region" description="Helical" evidence="6">
    <location>
        <begin position="252"/>
        <end position="276"/>
    </location>
</feature>
<dbReference type="Proteomes" id="UP000070700">
    <property type="component" value="Unassembled WGS sequence"/>
</dbReference>
<keyword evidence="3 6" id="KW-1133">Transmembrane helix</keyword>
<gene>
    <name evidence="8" type="ORF">LY89DRAFT_789440</name>
</gene>
<dbReference type="PANTHER" id="PTHR33048:SF157">
    <property type="entry name" value="INTEGRAL MEMBRANE PROTEIN"/>
    <property type="match status" value="1"/>
</dbReference>
<dbReference type="InterPro" id="IPR049326">
    <property type="entry name" value="Rhodopsin_dom_fungi"/>
</dbReference>
<dbReference type="InterPro" id="IPR052337">
    <property type="entry name" value="SAT4-like"/>
</dbReference>
<feature type="transmembrane region" description="Helical" evidence="6">
    <location>
        <begin position="13"/>
        <end position="34"/>
    </location>
</feature>
<evidence type="ECO:0000256" key="4">
    <source>
        <dbReference type="ARBA" id="ARBA00023136"/>
    </source>
</evidence>
<dbReference type="GeneID" id="28832981"/>
<feature type="transmembrane region" description="Helical" evidence="6">
    <location>
        <begin position="87"/>
        <end position="108"/>
    </location>
</feature>
<sequence length="371" mass="41702">MATAAAKQYNGSWFSYASPGEIFAASTVLPFLGIKMSLDDWLIILALLMLIIVAVFMLIGIAKHQIGYSTLKYALTESFSLIDKLTYFLQLFLIISNGFIKLSVLFFYRRLLIVDKRGVFSWVTFVAVAIIFLWTLAYLFTFIFGCGLHMSAYWGSLQGVEKYYGKGGFTIERSFYISDFVTDVMILCLPMPMIWRLRIGTAKRFAVTGIFLLGAMSLAASIARMAMYEEVYRRSFTDLASTEDRHLTSSTILYWSIIECSLALIAACLPILQVFFKGISLPAVIRSVRSVVSLHSLQSQNTQNSTTVGRVNAYSESGRTKLESTDGMHLPHLGEFLSMNNSTTGKYDGSEVLEPGRVYFQESMRTEHFQV</sequence>
<keyword evidence="2 6" id="KW-0812">Transmembrane</keyword>
<dbReference type="InParanoid" id="A0A132B5S6"/>
<reference evidence="8 9" key="1">
    <citation type="submission" date="2015-10" db="EMBL/GenBank/DDBJ databases">
        <title>Full genome of DAOMC 229536 Phialocephala scopiformis, a fungal endophyte of spruce producing the potent anti-insectan compound rugulosin.</title>
        <authorList>
            <consortium name="DOE Joint Genome Institute"/>
            <person name="Walker A.K."/>
            <person name="Frasz S.L."/>
            <person name="Seifert K.A."/>
            <person name="Miller J.D."/>
            <person name="Mondo S.J."/>
            <person name="Labutti K."/>
            <person name="Lipzen A."/>
            <person name="Dockter R."/>
            <person name="Kennedy M."/>
            <person name="Grigoriev I.V."/>
            <person name="Spatafora J.W."/>
        </authorList>
    </citation>
    <scope>NUCLEOTIDE SEQUENCE [LARGE SCALE GENOMIC DNA]</scope>
    <source>
        <strain evidence="8 9">CBS 120377</strain>
    </source>
</reference>
<evidence type="ECO:0000256" key="6">
    <source>
        <dbReference type="SAM" id="Phobius"/>
    </source>
</evidence>
<evidence type="ECO:0000256" key="3">
    <source>
        <dbReference type="ARBA" id="ARBA00022989"/>
    </source>
</evidence>
<dbReference type="AlphaFoldDB" id="A0A132B5S6"/>
<feature type="transmembrane region" description="Helical" evidence="6">
    <location>
        <begin position="205"/>
        <end position="227"/>
    </location>
</feature>
<dbReference type="PANTHER" id="PTHR33048">
    <property type="entry name" value="PTH11-LIKE INTEGRAL MEMBRANE PROTEIN (AFU_ORTHOLOGUE AFUA_5G11245)"/>
    <property type="match status" value="1"/>
</dbReference>
<evidence type="ECO:0000259" key="7">
    <source>
        <dbReference type="Pfam" id="PF20684"/>
    </source>
</evidence>
<evidence type="ECO:0000256" key="5">
    <source>
        <dbReference type="ARBA" id="ARBA00038359"/>
    </source>
</evidence>
<feature type="domain" description="Rhodopsin" evidence="7">
    <location>
        <begin position="35"/>
        <end position="276"/>
    </location>
</feature>
<protein>
    <recommendedName>
        <fullName evidence="7">Rhodopsin domain-containing protein</fullName>
    </recommendedName>
</protein>
<organism evidence="8 9">
    <name type="scientific">Mollisia scopiformis</name>
    <name type="common">Conifer needle endophyte fungus</name>
    <name type="synonym">Phialocephala scopiformis</name>
    <dbReference type="NCBI Taxonomy" id="149040"/>
    <lineage>
        <taxon>Eukaryota</taxon>
        <taxon>Fungi</taxon>
        <taxon>Dikarya</taxon>
        <taxon>Ascomycota</taxon>
        <taxon>Pezizomycotina</taxon>
        <taxon>Leotiomycetes</taxon>
        <taxon>Helotiales</taxon>
        <taxon>Mollisiaceae</taxon>
        <taxon>Mollisia</taxon>
    </lineage>
</organism>
<feature type="transmembrane region" description="Helical" evidence="6">
    <location>
        <begin position="41"/>
        <end position="62"/>
    </location>
</feature>
<keyword evidence="9" id="KW-1185">Reference proteome</keyword>
<evidence type="ECO:0000256" key="1">
    <source>
        <dbReference type="ARBA" id="ARBA00004141"/>
    </source>
</evidence>
<proteinExistence type="inferred from homology"/>